<reference evidence="2 3" key="1">
    <citation type="submission" date="2015-12" db="EMBL/GenBank/DDBJ databases">
        <title>Complete genome of Lacimicrobium alkaliphilum KCTC 32984.</title>
        <authorList>
            <person name="Kim S.-G."/>
            <person name="Lee Y.-J."/>
        </authorList>
    </citation>
    <scope>NUCLEOTIDE SEQUENCE [LARGE SCALE GENOMIC DNA]</scope>
    <source>
        <strain evidence="2 3">YelD216</strain>
    </source>
</reference>
<dbReference type="OrthoDB" id="6333825at2"/>
<dbReference type="Pfam" id="PF13524">
    <property type="entry name" value="Glyco_trans_1_2"/>
    <property type="match status" value="1"/>
</dbReference>
<evidence type="ECO:0000313" key="3">
    <source>
        <dbReference type="Proteomes" id="UP000068447"/>
    </source>
</evidence>
<keyword evidence="3" id="KW-1185">Reference proteome</keyword>
<dbReference type="InterPro" id="IPR055259">
    <property type="entry name" value="YkvP/CgeB_Glyco_trans-like"/>
</dbReference>
<dbReference type="KEGG" id="lal:AT746_13900"/>
<protein>
    <recommendedName>
        <fullName evidence="1">Spore protein YkvP/CgeB glycosyl transferase-like domain-containing protein</fullName>
    </recommendedName>
</protein>
<proteinExistence type="predicted"/>
<evidence type="ECO:0000313" key="2">
    <source>
        <dbReference type="EMBL" id="ALS99240.1"/>
    </source>
</evidence>
<dbReference type="Proteomes" id="UP000068447">
    <property type="component" value="Chromosome"/>
</dbReference>
<gene>
    <name evidence="2" type="ORF">AT746_13900</name>
</gene>
<name>A0A0U3B1V8_9ALTE</name>
<dbReference type="RefSeq" id="WP_062481292.1">
    <property type="nucleotide sequence ID" value="NZ_CP013650.1"/>
</dbReference>
<feature type="domain" description="Spore protein YkvP/CgeB glycosyl transferase-like" evidence="1">
    <location>
        <begin position="167"/>
        <end position="295"/>
    </location>
</feature>
<organism evidence="2 3">
    <name type="scientific">Lacimicrobium alkaliphilum</name>
    <dbReference type="NCBI Taxonomy" id="1526571"/>
    <lineage>
        <taxon>Bacteria</taxon>
        <taxon>Pseudomonadati</taxon>
        <taxon>Pseudomonadota</taxon>
        <taxon>Gammaproteobacteria</taxon>
        <taxon>Alteromonadales</taxon>
        <taxon>Alteromonadaceae</taxon>
        <taxon>Lacimicrobium</taxon>
    </lineage>
</organism>
<dbReference type="AlphaFoldDB" id="A0A0U3B1V8"/>
<evidence type="ECO:0000259" key="1">
    <source>
        <dbReference type="Pfam" id="PF13524"/>
    </source>
</evidence>
<accession>A0A0U3B1V8</accession>
<sequence>MSDGMTSFCIASPHKNELWYDYRVYVNLRQELEALGYQYRAASQNRIYFLGGPQRHFYPEVGKFDAEANNIALIYCHVEKLKSIDQFRKVFVCSEGMKGFLQRRRLMRLEPFRRQQPFTTQAPIEVIPPFSSLQPCNRTRPRYQCDLSFVGTPRIRPILEAALPLVKSLNLKMHLYGPNWDQYAGNPVAKDYWIARSVPYEEIPMLAKGSKICLIDHHDMMNKIGTVSHKYVDFLKAGAFVISDNNMDARKHYHGVYYRNQSELTGLIEYYVTHDAEREATRLQQQRYLNRHSTGFAATELAKYFI</sequence>
<dbReference type="STRING" id="1526571.AT746_13900"/>
<dbReference type="EMBL" id="CP013650">
    <property type="protein sequence ID" value="ALS99240.1"/>
    <property type="molecule type" value="Genomic_DNA"/>
</dbReference>